<dbReference type="Proteomes" id="UP000015453">
    <property type="component" value="Unassembled WGS sequence"/>
</dbReference>
<name>S8C9U8_9LAMI</name>
<comment type="caution">
    <text evidence="4">The sequence shown here is derived from an EMBL/GenBank/DDBJ whole genome shotgun (WGS) entry which is preliminary data.</text>
</comment>
<evidence type="ECO:0000313" key="4">
    <source>
        <dbReference type="EMBL" id="EPS61141.1"/>
    </source>
</evidence>
<organism evidence="4 5">
    <name type="scientific">Genlisea aurea</name>
    <dbReference type="NCBI Taxonomy" id="192259"/>
    <lineage>
        <taxon>Eukaryota</taxon>
        <taxon>Viridiplantae</taxon>
        <taxon>Streptophyta</taxon>
        <taxon>Embryophyta</taxon>
        <taxon>Tracheophyta</taxon>
        <taxon>Spermatophyta</taxon>
        <taxon>Magnoliopsida</taxon>
        <taxon>eudicotyledons</taxon>
        <taxon>Gunneridae</taxon>
        <taxon>Pentapetalae</taxon>
        <taxon>asterids</taxon>
        <taxon>lamiids</taxon>
        <taxon>Lamiales</taxon>
        <taxon>Lentibulariaceae</taxon>
        <taxon>Genlisea</taxon>
    </lineage>
</organism>
<feature type="repeat" description="PPR" evidence="3">
    <location>
        <begin position="300"/>
        <end position="334"/>
    </location>
</feature>
<dbReference type="Gene3D" id="1.25.40.10">
    <property type="entry name" value="Tetratricopeptide repeat domain"/>
    <property type="match status" value="2"/>
</dbReference>
<dbReference type="InterPro" id="IPR011990">
    <property type="entry name" value="TPR-like_helical_dom_sf"/>
</dbReference>
<proteinExistence type="inferred from homology"/>
<dbReference type="Pfam" id="PF01535">
    <property type="entry name" value="PPR"/>
    <property type="match status" value="1"/>
</dbReference>
<dbReference type="AlphaFoldDB" id="S8C9U8"/>
<keyword evidence="5" id="KW-1185">Reference proteome</keyword>
<feature type="non-terminal residue" evidence="4">
    <location>
        <position position="391"/>
    </location>
</feature>
<dbReference type="InterPro" id="IPR002885">
    <property type="entry name" value="PPR_rpt"/>
</dbReference>
<evidence type="ECO:0000256" key="3">
    <source>
        <dbReference type="PROSITE-ProRule" id="PRU00708"/>
    </source>
</evidence>
<dbReference type="PANTHER" id="PTHR47939:SF13">
    <property type="entry name" value="OS03G0201400 PROTEIN"/>
    <property type="match status" value="1"/>
</dbReference>
<keyword evidence="2" id="KW-0677">Repeat</keyword>
<sequence length="391" mass="44909">FFNWASNQNDGAFQHLPLSCKIMGSILSRCGFLMEAEALLSRNEIQGVLPDCGEIFSNLIEGYLREFDFDKAIAVYEKMRGIQLMPFLSASQALIEYSVELDESRMAYSVYKDMMIHFEMGRLLVAEKSIHEKVIRLLCLHGRVREARELVMKAMVEYGTRPSHSVTLSLTRCYCGKKDYDDLFGFFFEAKVSPDFIIGNRILFSVCQNLGVDQGDIYLQKLEDLRFSPDSISLGILIGFSCRESKLKRAMFYISEILSRGLEPHLYSYNALLSGIIKEGMWFHYREMLSEMYDSEITPNLSTFRIVLAGLCKARRFDEMKAIVIEMSERNLIELSPFDDPLSEGFLILGLDPLDVKIRRDNGKSLYKAEFFDSLGNGLYLDTNLDEFDRK</sequence>
<dbReference type="OrthoDB" id="773543at2759"/>
<dbReference type="NCBIfam" id="TIGR00756">
    <property type="entry name" value="PPR"/>
    <property type="match status" value="3"/>
</dbReference>
<protein>
    <recommendedName>
        <fullName evidence="6">Pentacotripeptide-repeat region of PRORP domain-containing protein</fullName>
    </recommendedName>
</protein>
<dbReference type="PROSITE" id="PS51375">
    <property type="entry name" value="PPR"/>
    <property type="match status" value="2"/>
</dbReference>
<dbReference type="EMBL" id="AUSU01007053">
    <property type="protein sequence ID" value="EPS61141.1"/>
    <property type="molecule type" value="Genomic_DNA"/>
</dbReference>
<comment type="similarity">
    <text evidence="1">Belongs to the PPR family. P subfamily.</text>
</comment>
<feature type="non-terminal residue" evidence="4">
    <location>
        <position position="1"/>
    </location>
</feature>
<evidence type="ECO:0000256" key="1">
    <source>
        <dbReference type="ARBA" id="ARBA00007626"/>
    </source>
</evidence>
<evidence type="ECO:0000256" key="2">
    <source>
        <dbReference type="ARBA" id="ARBA00022737"/>
    </source>
</evidence>
<dbReference type="PANTHER" id="PTHR47939">
    <property type="entry name" value="MEMBRANE-ASSOCIATED SALT-INDUCIBLE PROTEIN-LIKE"/>
    <property type="match status" value="1"/>
</dbReference>
<dbReference type="Pfam" id="PF13041">
    <property type="entry name" value="PPR_2"/>
    <property type="match status" value="1"/>
</dbReference>
<feature type="repeat" description="PPR" evidence="3">
    <location>
        <begin position="265"/>
        <end position="299"/>
    </location>
</feature>
<evidence type="ECO:0008006" key="6">
    <source>
        <dbReference type="Google" id="ProtNLM"/>
    </source>
</evidence>
<evidence type="ECO:0000313" key="5">
    <source>
        <dbReference type="Proteomes" id="UP000015453"/>
    </source>
</evidence>
<accession>S8C9U8</accession>
<gene>
    <name evidence="4" type="ORF">M569_13660</name>
</gene>
<dbReference type="InterPro" id="IPR050667">
    <property type="entry name" value="PPR-containing_protein"/>
</dbReference>
<reference evidence="4 5" key="1">
    <citation type="journal article" date="2013" name="BMC Genomics">
        <title>The miniature genome of a carnivorous plant Genlisea aurea contains a low number of genes and short non-coding sequences.</title>
        <authorList>
            <person name="Leushkin E.V."/>
            <person name="Sutormin R.A."/>
            <person name="Nabieva E.R."/>
            <person name="Penin A.A."/>
            <person name="Kondrashov A.S."/>
            <person name="Logacheva M.D."/>
        </authorList>
    </citation>
    <scope>NUCLEOTIDE SEQUENCE [LARGE SCALE GENOMIC DNA]</scope>
</reference>